<dbReference type="InterPro" id="IPR013658">
    <property type="entry name" value="SGL"/>
</dbReference>
<accession>A0A841D684</accession>
<dbReference type="PANTHER" id="PTHR47197">
    <property type="entry name" value="PROTEIN NIRF"/>
    <property type="match status" value="1"/>
</dbReference>
<feature type="signal peptide" evidence="1">
    <location>
        <begin position="1"/>
        <end position="24"/>
    </location>
</feature>
<protein>
    <submittedName>
        <fullName evidence="3">Sugar lactone lactonase YvrE</fullName>
    </submittedName>
</protein>
<dbReference type="Pfam" id="PF08450">
    <property type="entry name" value="SGL"/>
    <property type="match status" value="1"/>
</dbReference>
<evidence type="ECO:0000313" key="3">
    <source>
        <dbReference type="EMBL" id="MBB5963655.1"/>
    </source>
</evidence>
<sequence length="336" mass="35383">MRISRLIPLAVAAAVLASPVGAAAAVTPAPAAVAVAAPAPADRPGVYVLAGDDAYPEGIARDPKTPYFYVSSLTDGRIYRGDVRSPQTSVWLPGNAADGRTTAGGMKVDAAGRLIVAGGATGFVWVYDTRTGALLHRFATATPNSMLNDVAVAGNGDVYVTDSFQPTIYRIGAAELRGGSGATAPLRAFLDLRGTDVVYTEGFNLNGVAVTPDQRYLVVADYNDGVLHRIDLRRRTVRPIDLGGDPVRGDGLLIRGRTLYAVSNADGDGNTVNVIRLDARSGRGRLLERVTDPRLHGPSTAAFDGRDLLVVNFQYGAADPVLPYTVVRLTPDRGRS</sequence>
<dbReference type="InterPro" id="IPR011042">
    <property type="entry name" value="6-blade_b-propeller_TolB-like"/>
</dbReference>
<dbReference type="Gene3D" id="2.120.10.30">
    <property type="entry name" value="TolB, C-terminal domain"/>
    <property type="match status" value="1"/>
</dbReference>
<comment type="caution">
    <text evidence="3">The sequence shown here is derived from an EMBL/GenBank/DDBJ whole genome shotgun (WGS) entry which is preliminary data.</text>
</comment>
<dbReference type="PANTHER" id="PTHR47197:SF3">
    <property type="entry name" value="DIHYDRO-HEME D1 DEHYDROGENASE"/>
    <property type="match status" value="1"/>
</dbReference>
<keyword evidence="1" id="KW-0732">Signal</keyword>
<dbReference type="Gene3D" id="2.130.10.10">
    <property type="entry name" value="YVTN repeat-like/Quinoprotein amine dehydrogenase"/>
    <property type="match status" value="1"/>
</dbReference>
<dbReference type="AlphaFoldDB" id="A0A841D684"/>
<proteinExistence type="predicted"/>
<evidence type="ECO:0000313" key="4">
    <source>
        <dbReference type="Proteomes" id="UP000562352"/>
    </source>
</evidence>
<name>A0A841D684_PLAVE</name>
<evidence type="ECO:0000259" key="2">
    <source>
        <dbReference type="Pfam" id="PF08450"/>
    </source>
</evidence>
<dbReference type="Proteomes" id="UP000562352">
    <property type="component" value="Unassembled WGS sequence"/>
</dbReference>
<keyword evidence="4" id="KW-1185">Reference proteome</keyword>
<dbReference type="InterPro" id="IPR015943">
    <property type="entry name" value="WD40/YVTN_repeat-like_dom_sf"/>
</dbReference>
<evidence type="ECO:0000256" key="1">
    <source>
        <dbReference type="SAM" id="SignalP"/>
    </source>
</evidence>
<dbReference type="EMBL" id="JACHJJ010000008">
    <property type="protein sequence ID" value="MBB5963655.1"/>
    <property type="molecule type" value="Genomic_DNA"/>
</dbReference>
<reference evidence="3 4" key="1">
    <citation type="submission" date="2020-08" db="EMBL/GenBank/DDBJ databases">
        <title>Genomic Encyclopedia of Type Strains, Phase III (KMG-III): the genomes of soil and plant-associated and newly described type strains.</title>
        <authorList>
            <person name="Whitman W."/>
        </authorList>
    </citation>
    <scope>NUCLEOTIDE SEQUENCE [LARGE SCALE GENOMIC DNA]</scope>
    <source>
        <strain evidence="3 4">CECT 3303</strain>
    </source>
</reference>
<dbReference type="RefSeq" id="WP_184941940.1">
    <property type="nucleotide sequence ID" value="NZ_BAAAWZ010000001.1"/>
</dbReference>
<gene>
    <name evidence="3" type="ORF">FHS22_002935</name>
</gene>
<organism evidence="3 4">
    <name type="scientific">Planomonospora venezuelensis</name>
    <dbReference type="NCBI Taxonomy" id="1999"/>
    <lineage>
        <taxon>Bacteria</taxon>
        <taxon>Bacillati</taxon>
        <taxon>Actinomycetota</taxon>
        <taxon>Actinomycetes</taxon>
        <taxon>Streptosporangiales</taxon>
        <taxon>Streptosporangiaceae</taxon>
        <taxon>Planomonospora</taxon>
    </lineage>
</organism>
<feature type="chain" id="PRO_5033033856" evidence="1">
    <location>
        <begin position="25"/>
        <end position="336"/>
    </location>
</feature>
<dbReference type="SUPFAM" id="SSF63829">
    <property type="entry name" value="Calcium-dependent phosphotriesterase"/>
    <property type="match status" value="1"/>
</dbReference>
<feature type="domain" description="SMP-30/Gluconolactonase/LRE-like region" evidence="2">
    <location>
        <begin position="56"/>
        <end position="308"/>
    </location>
</feature>
<dbReference type="InterPro" id="IPR051200">
    <property type="entry name" value="Host-pathogen_enzymatic-act"/>
</dbReference>